<dbReference type="Proteomes" id="UP000666240">
    <property type="component" value="Unassembled WGS sequence"/>
</dbReference>
<dbReference type="RefSeq" id="WP_209337538.1">
    <property type="nucleotide sequence ID" value="NZ_JAGIYY010000019.1"/>
</dbReference>
<protein>
    <recommendedName>
        <fullName evidence="3">Replication protein</fullName>
    </recommendedName>
</protein>
<gene>
    <name evidence="1" type="ORF">J5Y06_22955</name>
</gene>
<dbReference type="EMBL" id="JAGIYY010000019">
    <property type="protein sequence ID" value="MBP0441509.1"/>
    <property type="molecule type" value="Genomic_DNA"/>
</dbReference>
<accession>A0A8J7UM71</accession>
<evidence type="ECO:0008006" key="3">
    <source>
        <dbReference type="Google" id="ProtNLM"/>
    </source>
</evidence>
<evidence type="ECO:0000313" key="2">
    <source>
        <dbReference type="Proteomes" id="UP000666240"/>
    </source>
</evidence>
<reference evidence="1" key="1">
    <citation type="submission" date="2021-03" db="EMBL/GenBank/DDBJ databases">
        <title>Genome sequencing and assembly of Tianweitania sediminis.</title>
        <authorList>
            <person name="Chhetri G."/>
        </authorList>
    </citation>
    <scope>NUCLEOTIDE SEQUENCE</scope>
    <source>
        <strain evidence="1">Z8</strain>
    </source>
</reference>
<organism evidence="1 2">
    <name type="scientific">Tianweitania sediminis</name>
    <dbReference type="NCBI Taxonomy" id="1502156"/>
    <lineage>
        <taxon>Bacteria</taxon>
        <taxon>Pseudomonadati</taxon>
        <taxon>Pseudomonadota</taxon>
        <taxon>Alphaproteobacteria</taxon>
        <taxon>Hyphomicrobiales</taxon>
        <taxon>Phyllobacteriaceae</taxon>
        <taxon>Tianweitania</taxon>
    </lineage>
</organism>
<proteinExistence type="predicted"/>
<comment type="caution">
    <text evidence="1">The sequence shown here is derived from an EMBL/GenBank/DDBJ whole genome shotgun (WGS) entry which is preliminary data.</text>
</comment>
<dbReference type="AlphaFoldDB" id="A0A8J7UM71"/>
<keyword evidence="2" id="KW-1185">Reference proteome</keyword>
<sequence>MFVTLTAAHRRGDRLADLKALVSGASRSARQGRAWMATAREHGIQGVIVGPEVTHGRHGWHFHQHLAVIVSTSRLADAEAAGQAVLGRYMAAISEAGGRALKQGQDVTVVWRKEDLQGYLAKGSAAWEIAAAGTGKEGRGGSRSPWDLVADADAGDRQAAELFREYAAAMPGTRSCVVTKSIADKLGIEPEEDEEAPGEEPPAQEEAEELGGVPRAQWHRLLRHGHVPAVFSVIASGGDWRAISAEIRRLDPGEAEPQRSGPVPWAISALCLAQEARALRGSMAGGSLDAAIGIAVERHRQDAKRVGRPLLLPHLPTVARLLAEGFA</sequence>
<evidence type="ECO:0000313" key="1">
    <source>
        <dbReference type="EMBL" id="MBP0441509.1"/>
    </source>
</evidence>
<name>A0A8J7UM71_9HYPH</name>